<reference evidence="2" key="1">
    <citation type="submission" date="2023-03" db="EMBL/GenBank/DDBJ databases">
        <title>Complete genome of Cladonia borealis.</title>
        <authorList>
            <person name="Park H."/>
        </authorList>
    </citation>
    <scope>NUCLEOTIDE SEQUENCE</scope>
    <source>
        <strain evidence="2">ANT050790</strain>
    </source>
</reference>
<dbReference type="Proteomes" id="UP001166286">
    <property type="component" value="Unassembled WGS sequence"/>
</dbReference>
<dbReference type="InterPro" id="IPR016040">
    <property type="entry name" value="NAD(P)-bd_dom"/>
</dbReference>
<evidence type="ECO:0000313" key="2">
    <source>
        <dbReference type="EMBL" id="KAK0513309.1"/>
    </source>
</evidence>
<dbReference type="PANTHER" id="PTHR43355:SF7">
    <property type="entry name" value="NAD(P)-BINDING DOMAIN-CONTAINING PROTEIN"/>
    <property type="match status" value="1"/>
</dbReference>
<keyword evidence="3" id="KW-1185">Reference proteome</keyword>
<dbReference type="Gene3D" id="3.40.50.720">
    <property type="entry name" value="NAD(P)-binding Rossmann-like Domain"/>
    <property type="match status" value="1"/>
</dbReference>
<dbReference type="Pfam" id="PF13460">
    <property type="entry name" value="NAD_binding_10"/>
    <property type="match status" value="1"/>
</dbReference>
<dbReference type="InterPro" id="IPR051606">
    <property type="entry name" value="Polyketide_Oxido-like"/>
</dbReference>
<evidence type="ECO:0000313" key="3">
    <source>
        <dbReference type="Proteomes" id="UP001166286"/>
    </source>
</evidence>
<name>A0AA39R3T8_9LECA</name>
<gene>
    <name evidence="2" type="ORF">JMJ35_004295</name>
</gene>
<dbReference type="EMBL" id="JAFEKC020000008">
    <property type="protein sequence ID" value="KAK0513309.1"/>
    <property type="molecule type" value="Genomic_DNA"/>
</dbReference>
<dbReference type="AlphaFoldDB" id="A0AA39R3T8"/>
<evidence type="ECO:0000259" key="1">
    <source>
        <dbReference type="Pfam" id="PF13460"/>
    </source>
</evidence>
<dbReference type="GO" id="GO:0016646">
    <property type="term" value="F:oxidoreductase activity, acting on the CH-NH group of donors, NAD or NADP as acceptor"/>
    <property type="evidence" value="ECO:0007669"/>
    <property type="project" value="TreeGrafter"/>
</dbReference>
<proteinExistence type="predicted"/>
<comment type="caution">
    <text evidence="2">The sequence shown here is derived from an EMBL/GenBank/DDBJ whole genome shotgun (WGS) entry which is preliminary data.</text>
</comment>
<dbReference type="InterPro" id="IPR036291">
    <property type="entry name" value="NAD(P)-bd_dom_sf"/>
</dbReference>
<feature type="domain" description="NAD(P)-binding" evidence="1">
    <location>
        <begin position="7"/>
        <end position="104"/>
    </location>
</feature>
<organism evidence="2 3">
    <name type="scientific">Cladonia borealis</name>
    <dbReference type="NCBI Taxonomy" id="184061"/>
    <lineage>
        <taxon>Eukaryota</taxon>
        <taxon>Fungi</taxon>
        <taxon>Dikarya</taxon>
        <taxon>Ascomycota</taxon>
        <taxon>Pezizomycotina</taxon>
        <taxon>Lecanoromycetes</taxon>
        <taxon>OSLEUM clade</taxon>
        <taxon>Lecanoromycetidae</taxon>
        <taxon>Lecanorales</taxon>
        <taxon>Lecanorineae</taxon>
        <taxon>Cladoniaceae</taxon>
        <taxon>Cladonia</taxon>
    </lineage>
</organism>
<protein>
    <recommendedName>
        <fullName evidence="1">NAD(P)-binding domain-containing protein</fullName>
    </recommendedName>
</protein>
<accession>A0AA39R3T8</accession>
<dbReference type="PANTHER" id="PTHR43355">
    <property type="entry name" value="FLAVIN REDUCTASE (NADPH)"/>
    <property type="match status" value="1"/>
</dbReference>
<dbReference type="SUPFAM" id="SSF51735">
    <property type="entry name" value="NAD(P)-binding Rossmann-fold domains"/>
    <property type="match status" value="1"/>
</dbReference>
<sequence>MKVLLLGPTGNLGSRLLPALLSHGHTVIVFVRSESKLRSLIPSSVLSSTTIVTGDATDAAAITNALVTHKCNALVNAAGLAAIFPWQAPKMQEIIRAVLTAGVEASKTLRWSIRVWVLGGLGAMDYPDGGEGIKLVKYFPFFPEHELSYALLMSQPPENLKWSMCCPGVMAPAEKNIVALASPRGNKLKASADVPPEWQPSMFRGIPFLGPVWNSFANLMRYTIKLEDCADFIAADLEKADDKFVGKRVGLIEVVKGKEE</sequence>